<reference evidence="3" key="1">
    <citation type="submission" date="2020-05" db="EMBL/GenBank/DDBJ databases">
        <authorList>
            <person name="Chiriac C."/>
            <person name="Salcher M."/>
            <person name="Ghai R."/>
            <person name="Kavagutti S V."/>
        </authorList>
    </citation>
    <scope>NUCLEOTIDE SEQUENCE</scope>
</reference>
<proteinExistence type="predicted"/>
<accession>A0A6J7C688</accession>
<dbReference type="PANTHER" id="PTHR43080">
    <property type="entry name" value="CBS DOMAIN-CONTAINING PROTEIN CBSX3, MITOCHONDRIAL"/>
    <property type="match status" value="1"/>
</dbReference>
<feature type="domain" description="CBS" evidence="2">
    <location>
        <begin position="78"/>
        <end position="132"/>
    </location>
</feature>
<dbReference type="SMART" id="SM00116">
    <property type="entry name" value="CBS"/>
    <property type="match status" value="2"/>
</dbReference>
<dbReference type="PROSITE" id="PS51371">
    <property type="entry name" value="CBS"/>
    <property type="match status" value="2"/>
</dbReference>
<dbReference type="InterPro" id="IPR000644">
    <property type="entry name" value="CBS_dom"/>
</dbReference>
<dbReference type="InterPro" id="IPR046342">
    <property type="entry name" value="CBS_dom_sf"/>
</dbReference>
<protein>
    <submittedName>
        <fullName evidence="3">Unannotated protein</fullName>
    </submittedName>
</protein>
<dbReference type="PANTHER" id="PTHR43080:SF2">
    <property type="entry name" value="CBS DOMAIN-CONTAINING PROTEIN"/>
    <property type="match status" value="1"/>
</dbReference>
<evidence type="ECO:0000259" key="2">
    <source>
        <dbReference type="PROSITE" id="PS51371"/>
    </source>
</evidence>
<dbReference type="SUPFAM" id="SSF54631">
    <property type="entry name" value="CBS-domain pair"/>
    <property type="match status" value="1"/>
</dbReference>
<gene>
    <name evidence="3" type="ORF">UFOPK3268_01573</name>
</gene>
<evidence type="ECO:0000256" key="1">
    <source>
        <dbReference type="ARBA" id="ARBA00023122"/>
    </source>
</evidence>
<name>A0A6J7C688_9ZZZZ</name>
<dbReference type="Pfam" id="PF00571">
    <property type="entry name" value="CBS"/>
    <property type="match status" value="2"/>
</dbReference>
<feature type="domain" description="CBS" evidence="2">
    <location>
        <begin position="13"/>
        <end position="69"/>
    </location>
</feature>
<evidence type="ECO:0000313" key="3">
    <source>
        <dbReference type="EMBL" id="CAB4852248.1"/>
    </source>
</evidence>
<dbReference type="AlphaFoldDB" id="A0A6J7C688"/>
<dbReference type="InterPro" id="IPR051257">
    <property type="entry name" value="Diverse_CBS-Domain"/>
</dbReference>
<sequence length="132" mass="14292">MQIDENTTVATSMNREVLTVGPGHTLRQIAQAMTDRKVGAAVVIDTDSAGAGIITERDILISIAAGQDPDIETAREHQTTDIVYATSDWTLGQAADAMMRGGFRHLVVLEGNEVSGMLSVRDIVRDWAARQR</sequence>
<keyword evidence="1" id="KW-0129">CBS domain</keyword>
<organism evidence="3">
    <name type="scientific">freshwater metagenome</name>
    <dbReference type="NCBI Taxonomy" id="449393"/>
    <lineage>
        <taxon>unclassified sequences</taxon>
        <taxon>metagenomes</taxon>
        <taxon>ecological metagenomes</taxon>
    </lineage>
</organism>
<dbReference type="Gene3D" id="3.10.580.10">
    <property type="entry name" value="CBS-domain"/>
    <property type="match status" value="1"/>
</dbReference>
<dbReference type="EMBL" id="CAFBIZ010000247">
    <property type="protein sequence ID" value="CAB4852248.1"/>
    <property type="molecule type" value="Genomic_DNA"/>
</dbReference>